<dbReference type="InterPro" id="IPR009030">
    <property type="entry name" value="Growth_fac_rcpt_cys_sf"/>
</dbReference>
<dbReference type="PhylomeDB" id="A0A0G4GPU7"/>
<feature type="domain" description="Sushi" evidence="7">
    <location>
        <begin position="863"/>
        <end position="936"/>
    </location>
</feature>
<dbReference type="InterPro" id="IPR018097">
    <property type="entry name" value="EGF_Ca-bd_CS"/>
</dbReference>
<feature type="domain" description="Sushi" evidence="7">
    <location>
        <begin position="1156"/>
        <end position="1225"/>
    </location>
</feature>
<dbReference type="SMART" id="SM00032">
    <property type="entry name" value="CCP"/>
    <property type="match status" value="3"/>
</dbReference>
<evidence type="ECO:0000256" key="4">
    <source>
        <dbReference type="ARBA" id="ARBA00023157"/>
    </source>
</evidence>
<feature type="domain" description="EGF-like" evidence="6">
    <location>
        <begin position="1018"/>
        <end position="1057"/>
    </location>
</feature>
<protein>
    <submittedName>
        <fullName evidence="8">Uncharacterized protein</fullName>
    </submittedName>
</protein>
<feature type="domain" description="EGF-like" evidence="6">
    <location>
        <begin position="419"/>
        <end position="460"/>
    </location>
</feature>
<reference evidence="8" key="1">
    <citation type="submission" date="2014-11" db="EMBL/GenBank/DDBJ databases">
        <authorList>
            <person name="Otto D Thomas"/>
            <person name="Naeem Raeece"/>
        </authorList>
    </citation>
    <scope>NUCLEOTIDE SEQUENCE</scope>
</reference>
<dbReference type="Gene3D" id="2.10.70.10">
    <property type="entry name" value="Complement Module, domain 1"/>
    <property type="match status" value="2"/>
</dbReference>
<feature type="domain" description="EGF-like" evidence="6">
    <location>
        <begin position="780"/>
        <end position="820"/>
    </location>
</feature>
<dbReference type="InterPro" id="IPR024731">
    <property type="entry name" value="NELL2-like_EGF"/>
</dbReference>
<keyword evidence="2" id="KW-0732">Signal</keyword>
<dbReference type="InterPro" id="IPR000152">
    <property type="entry name" value="EGF-type_Asp/Asn_hydroxyl_site"/>
</dbReference>
<dbReference type="PROSITE" id="PS50923">
    <property type="entry name" value="SUSHI"/>
    <property type="match status" value="3"/>
</dbReference>
<feature type="domain" description="EGF-like" evidence="6">
    <location>
        <begin position="378"/>
        <end position="418"/>
    </location>
</feature>
<evidence type="ECO:0000256" key="3">
    <source>
        <dbReference type="ARBA" id="ARBA00022737"/>
    </source>
</evidence>
<dbReference type="SMART" id="SM00179">
    <property type="entry name" value="EGF_CA"/>
    <property type="match status" value="15"/>
</dbReference>
<feature type="domain" description="EGF-like" evidence="6">
    <location>
        <begin position="821"/>
        <end position="861"/>
    </location>
</feature>
<accession>A0A0G4GPU7</accession>
<dbReference type="VEuPathDB" id="CryptoDB:Cvel_5026"/>
<dbReference type="InterPro" id="IPR049883">
    <property type="entry name" value="NOTCH1_EGF-like"/>
</dbReference>
<dbReference type="PROSITE" id="PS01186">
    <property type="entry name" value="EGF_2"/>
    <property type="match status" value="10"/>
</dbReference>
<evidence type="ECO:0000259" key="6">
    <source>
        <dbReference type="PROSITE" id="PS50026"/>
    </source>
</evidence>
<dbReference type="PROSITE" id="PS50026">
    <property type="entry name" value="EGF_3"/>
    <property type="match status" value="14"/>
</dbReference>
<dbReference type="InterPro" id="IPR035976">
    <property type="entry name" value="Sushi/SCR/CCP_sf"/>
</dbReference>
<sequence length="1341" mass="137801">MGPHSLNVYPQADPAGGCSVTGGGKGGGSATNVRAYNVDSASSLIPNLVCTANGGNNPDSCGHEEILVYEHKNGWSSSGNCYGVILLMPVEGTNADVLLWSSADLMVESSLDEFLVLNETVTGSLSFTVQWHHAVSSGPTVEHVKFDGNLPLGENGLMFWIYWEGGFDNIEFCEPLDECFTNAHDCHASASCSDTAASFTCACNTGYSDGGGTTGTSCLTDLMVESSLDEFLVLNETVTGSLSFTVQWHHAVSSGPTVEHVKFDGNLPLGENGLMFWIYWEGGFDNIEFCEPLDECFTNAHDCHASASCSDTAASFTCACNTGYSDGGGTTGTSCLNIDECSTNAHDCNANATCADSAGSFGCACNAGFVGDGITCADGDECALSRENCHTDASCSNIVGSFLCGCNTGFEGDGVTCSNAAECISGAHNCDFPRASCADTVGSFLCTCLTGFSGDGITCADLDECTVPSHNCHSDASCTNSAGSFTCACNSGFTGDGLSCSVAVGTTVSVLPPSDIAAGGSWTEDASTPYNGHNSFYSDYAGSDVSCQGKYRAKSSSGWETQYKPSMAFDRVLDASSYFKSGHATNPRTGSVDTSRVYDFILELPCAVEIAGWGAGPANNGATGTDEMIREVKVYGSTDGTTWVEIGSYADQAWSSAVIKEYTVSSCTAGAFDQFKFEVYRRYHHSIGAFSVSEVEIYPNECTIPSHNCHSDASCTNSAGSFSCACNAGFTGDGLSCSDVAECMLGSDNCHTDATCNDSWGSFVCNCNAGTSGDGVVCSDVNECSLASHDCNGNATCANTAGSFECSCNTGFTGSGIACAVANECSLGTHNCHSDASCADNGLSFLCTCNTGFSGDGVTCTAASCNETSDPQPNNLTSNVFRISAGQTGNTGDSASFAYMCDPGFVLDSAGNVNFNCTGDAPGTSTWKGTPPTCSVANECNLNIHNCDANATCTDAGASFTCACNVGFSGDGVGCTDLNECTLDTDNCASLASCANTHGSFSCSCNPGATGDGVNCTDRDECALTTHSCESPGGTCANSQGSFSCTCLSGFGGDTCADIDECSTGANDCHGSATCFNLDGSFTCSCNSGFAGDGVQCYVLDECSTGMHLCARRTSDFSPSAVTFTADCTDTAGSYSCSCRWGYTDRTGVGSICEDVVCANQPQTPANGALTFSNPMRTSVTESIVTASCDPGFTLDSGGGGDTITCEGTSQTTAAWPSHSFRCNDGFIQVGELSLTCEGVEGAVPAVAAWPSHTADCQAPEIPHLGTMSPSSPPNGVAWTTGDAVTFGCVGDTVLQGDASKTCVGNSDGTAVWVPYSAGPPTCTGKGGMWVRVDGWKVRTG</sequence>
<dbReference type="InterPro" id="IPR052235">
    <property type="entry name" value="Nephronectin_domain"/>
</dbReference>
<dbReference type="InterPro" id="IPR001881">
    <property type="entry name" value="EGF-like_Ca-bd_dom"/>
</dbReference>
<dbReference type="SUPFAM" id="SSF57535">
    <property type="entry name" value="Complement control module/SCR domain"/>
    <property type="match status" value="2"/>
</dbReference>
<feature type="domain" description="EGF-like" evidence="6">
    <location>
        <begin position="698"/>
        <end position="738"/>
    </location>
</feature>
<keyword evidence="3" id="KW-0677">Repeat</keyword>
<dbReference type="SUPFAM" id="SSF57196">
    <property type="entry name" value="EGF/Laminin"/>
    <property type="match status" value="5"/>
</dbReference>
<dbReference type="SMART" id="SM00181">
    <property type="entry name" value="EGF"/>
    <property type="match status" value="15"/>
</dbReference>
<dbReference type="CDD" id="cd00054">
    <property type="entry name" value="EGF_CA"/>
    <property type="match status" value="7"/>
</dbReference>
<dbReference type="PANTHER" id="PTHR24050:SF28">
    <property type="entry name" value="UROMODULIN-LIKE"/>
    <property type="match status" value="1"/>
</dbReference>
<evidence type="ECO:0000259" key="7">
    <source>
        <dbReference type="PROSITE" id="PS50923"/>
    </source>
</evidence>
<dbReference type="PANTHER" id="PTHR24050">
    <property type="entry name" value="PA14 DOMAIN-CONTAINING PROTEIN"/>
    <property type="match status" value="1"/>
</dbReference>
<feature type="domain" description="EGF-like" evidence="6">
    <location>
        <begin position="936"/>
        <end position="976"/>
    </location>
</feature>
<feature type="domain" description="EGF-like" evidence="6">
    <location>
        <begin position="461"/>
        <end position="501"/>
    </location>
</feature>
<feature type="domain" description="EGF-like" evidence="6">
    <location>
        <begin position="175"/>
        <end position="219"/>
    </location>
</feature>
<dbReference type="PROSITE" id="PS00010">
    <property type="entry name" value="ASX_HYDROXYL"/>
    <property type="match status" value="14"/>
</dbReference>
<feature type="domain" description="EGF-like" evidence="6">
    <location>
        <begin position="1058"/>
        <end position="1098"/>
    </location>
</feature>
<keyword evidence="4 5" id="KW-1015">Disulfide bond</keyword>
<dbReference type="Gene3D" id="2.60.120.260">
    <property type="entry name" value="Galactose-binding domain-like"/>
    <property type="match status" value="1"/>
</dbReference>
<evidence type="ECO:0000256" key="5">
    <source>
        <dbReference type="PROSITE-ProRule" id="PRU00076"/>
    </source>
</evidence>
<feature type="domain" description="EGF-like" evidence="6">
    <location>
        <begin position="739"/>
        <end position="779"/>
    </location>
</feature>
<dbReference type="PROSITE" id="PS00022">
    <property type="entry name" value="EGF_1"/>
    <property type="match status" value="1"/>
</dbReference>
<organism evidence="8">
    <name type="scientific">Chromera velia CCMP2878</name>
    <dbReference type="NCBI Taxonomy" id="1169474"/>
    <lineage>
        <taxon>Eukaryota</taxon>
        <taxon>Sar</taxon>
        <taxon>Alveolata</taxon>
        <taxon>Colpodellida</taxon>
        <taxon>Chromeraceae</taxon>
        <taxon>Chromera</taxon>
    </lineage>
</organism>
<dbReference type="FunFam" id="2.10.25.10:FF:000038">
    <property type="entry name" value="Fibrillin 2"/>
    <property type="match status" value="10"/>
</dbReference>
<name>A0A0G4GPU7_9ALVE</name>
<dbReference type="Gene3D" id="2.10.25.10">
    <property type="entry name" value="Laminin"/>
    <property type="match status" value="15"/>
</dbReference>
<dbReference type="Pfam" id="PF12947">
    <property type="entry name" value="EGF_3"/>
    <property type="match status" value="10"/>
</dbReference>
<comment type="caution">
    <text evidence="5">Lacks conserved residue(s) required for the propagation of feature annotation.</text>
</comment>
<feature type="domain" description="EGF-like" evidence="6">
    <location>
        <begin position="977"/>
        <end position="1017"/>
    </location>
</feature>
<evidence type="ECO:0000313" key="8">
    <source>
        <dbReference type="EMBL" id="CEM32376.1"/>
    </source>
</evidence>
<gene>
    <name evidence="8" type="ORF">Cvel_5026</name>
</gene>
<dbReference type="SUPFAM" id="SSF57184">
    <property type="entry name" value="Growth factor receptor domain"/>
    <property type="match status" value="4"/>
</dbReference>
<dbReference type="Pfam" id="PF07645">
    <property type="entry name" value="EGF_CA"/>
    <property type="match status" value="5"/>
</dbReference>
<feature type="domain" description="Sushi" evidence="7">
    <location>
        <begin position="1255"/>
        <end position="1325"/>
    </location>
</feature>
<evidence type="ECO:0000256" key="1">
    <source>
        <dbReference type="ARBA" id="ARBA00022536"/>
    </source>
</evidence>
<evidence type="ECO:0000256" key="2">
    <source>
        <dbReference type="ARBA" id="ARBA00022729"/>
    </source>
</evidence>
<dbReference type="InterPro" id="IPR000436">
    <property type="entry name" value="Sushi_SCR_CCP_dom"/>
</dbReference>
<feature type="domain" description="EGF-like" evidence="6">
    <location>
        <begin position="292"/>
        <end position="336"/>
    </location>
</feature>
<proteinExistence type="predicted"/>
<dbReference type="InterPro" id="IPR000742">
    <property type="entry name" value="EGF"/>
</dbReference>
<dbReference type="EMBL" id="CDMZ01001424">
    <property type="protein sequence ID" value="CEM32376.1"/>
    <property type="molecule type" value="Genomic_DNA"/>
</dbReference>
<feature type="disulfide bond" evidence="5">
    <location>
        <begin position="1047"/>
        <end position="1056"/>
    </location>
</feature>
<keyword evidence="1 5" id="KW-0245">EGF-like domain</keyword>
<dbReference type="GO" id="GO:0005509">
    <property type="term" value="F:calcium ion binding"/>
    <property type="evidence" value="ECO:0007669"/>
    <property type="project" value="InterPro"/>
</dbReference>
<feature type="domain" description="EGF-like" evidence="6">
    <location>
        <begin position="337"/>
        <end position="377"/>
    </location>
</feature>
<dbReference type="PROSITE" id="PS01187">
    <property type="entry name" value="EGF_CA"/>
    <property type="match status" value="4"/>
</dbReference>